<sequence>MSYQATQQPFVRAVPQNAAIPNPQTQISIVIDTAFIVATAGNNINTGVYMMDDQLNSGSSGEGQLELSTVCPVGNLIGFTVYPLDQNSGDTVAITGFNVSQGNVFGNQGYPLQIKPNYWIGQATNAGNQTYQIQVKVTAGGLRPTDYYINWDPFITAR</sequence>
<dbReference type="Proteomes" id="UP000468717">
    <property type="component" value="Unassembled WGS sequence"/>
</dbReference>
<reference evidence="1 2" key="1">
    <citation type="submission" date="2019-10" db="EMBL/GenBank/DDBJ databases">
        <title>Three novel species isolated from a subtropical stream in China.</title>
        <authorList>
            <person name="Lu H."/>
        </authorList>
    </citation>
    <scope>NUCLEOTIDE SEQUENCE [LARGE SCALE GENOMIC DNA]</scope>
    <source>
        <strain evidence="1 2">FT13W</strain>
    </source>
</reference>
<accession>A0A6I1HM30</accession>
<keyword evidence="2" id="KW-1185">Reference proteome</keyword>
<name>A0A6I1HM30_9BURK</name>
<dbReference type="AlphaFoldDB" id="A0A6I1HM30"/>
<dbReference type="EMBL" id="WFLI01000048">
    <property type="protein sequence ID" value="KAB8059644.1"/>
    <property type="molecule type" value="Genomic_DNA"/>
</dbReference>
<dbReference type="InterPro" id="IPR038712">
    <property type="entry name" value="PixA-like_sf"/>
</dbReference>
<gene>
    <name evidence="1" type="ORF">GCN75_25985</name>
</gene>
<proteinExistence type="predicted"/>
<dbReference type="RefSeq" id="WP_152284940.1">
    <property type="nucleotide sequence ID" value="NZ_WFLI01000048.1"/>
</dbReference>
<protein>
    <recommendedName>
        <fullName evidence="3">Inclusion body protein</fullName>
    </recommendedName>
</protein>
<evidence type="ECO:0000313" key="1">
    <source>
        <dbReference type="EMBL" id="KAB8059644.1"/>
    </source>
</evidence>
<organism evidence="1 2">
    <name type="scientific">Janthinobacterium violaceinigrum</name>
    <dbReference type="NCBI Taxonomy" id="2654252"/>
    <lineage>
        <taxon>Bacteria</taxon>
        <taxon>Pseudomonadati</taxon>
        <taxon>Pseudomonadota</taxon>
        <taxon>Betaproteobacteria</taxon>
        <taxon>Burkholderiales</taxon>
        <taxon>Oxalobacteraceae</taxon>
        <taxon>Janthinobacterium</taxon>
    </lineage>
</organism>
<dbReference type="Gene3D" id="2.60.40.3910">
    <property type="entry name" value="Inclusion body protein"/>
    <property type="match status" value="1"/>
</dbReference>
<evidence type="ECO:0000313" key="2">
    <source>
        <dbReference type="Proteomes" id="UP000468717"/>
    </source>
</evidence>
<comment type="caution">
    <text evidence="1">The sequence shown here is derived from an EMBL/GenBank/DDBJ whole genome shotgun (WGS) entry which is preliminary data.</text>
</comment>
<evidence type="ECO:0008006" key="3">
    <source>
        <dbReference type="Google" id="ProtNLM"/>
    </source>
</evidence>